<reference evidence="2 3" key="1">
    <citation type="journal article" date="2014" name="BMC Genomics">
        <title>Comparative genomics of the major fungal agents of human and animal Sporotrichosis: Sporothrix schenckii and Sporothrix brasiliensis.</title>
        <authorList>
            <person name="Teixeira M.M."/>
            <person name="de Almeida L.G."/>
            <person name="Kubitschek-Barreira P."/>
            <person name="Alves F.L."/>
            <person name="Kioshima E.S."/>
            <person name="Abadio A.K."/>
            <person name="Fernandes L."/>
            <person name="Derengowski L.S."/>
            <person name="Ferreira K.S."/>
            <person name="Souza R.C."/>
            <person name="Ruiz J.C."/>
            <person name="de Andrade N.C."/>
            <person name="Paes H.C."/>
            <person name="Nicola A.M."/>
            <person name="Albuquerque P."/>
            <person name="Gerber A.L."/>
            <person name="Martins V.P."/>
            <person name="Peconick L.D."/>
            <person name="Neto A.V."/>
            <person name="Chaucanez C.B."/>
            <person name="Silva P.A."/>
            <person name="Cunha O.L."/>
            <person name="de Oliveira F.F."/>
            <person name="dos Santos T.C."/>
            <person name="Barros A.L."/>
            <person name="Soares M.A."/>
            <person name="de Oliveira L.M."/>
            <person name="Marini M.M."/>
            <person name="Villalobos-Duno H."/>
            <person name="Cunha M.M."/>
            <person name="de Hoog S."/>
            <person name="da Silveira J.F."/>
            <person name="Henrissat B."/>
            <person name="Nino-Vega G.A."/>
            <person name="Cisalpino P.S."/>
            <person name="Mora-Montes H.M."/>
            <person name="Almeida S.R."/>
            <person name="Stajich J.E."/>
            <person name="Lopes-Bezerra L.M."/>
            <person name="Vasconcelos A.T."/>
            <person name="Felipe M.S."/>
        </authorList>
    </citation>
    <scope>NUCLEOTIDE SEQUENCE [LARGE SCALE GENOMIC DNA]</scope>
    <source>
        <strain evidence="2 3">1099-18</strain>
    </source>
</reference>
<organism evidence="2 3">
    <name type="scientific">Sporothrix schenckii 1099-18</name>
    <dbReference type="NCBI Taxonomy" id="1397361"/>
    <lineage>
        <taxon>Eukaryota</taxon>
        <taxon>Fungi</taxon>
        <taxon>Dikarya</taxon>
        <taxon>Ascomycota</taxon>
        <taxon>Pezizomycotina</taxon>
        <taxon>Sordariomycetes</taxon>
        <taxon>Sordariomycetidae</taxon>
        <taxon>Ophiostomatales</taxon>
        <taxon>Ophiostomataceae</taxon>
        <taxon>Sporothrix</taxon>
    </lineage>
</organism>
<feature type="region of interest" description="Disordered" evidence="1">
    <location>
        <begin position="502"/>
        <end position="530"/>
    </location>
</feature>
<feature type="compositionally biased region" description="Pro residues" evidence="1">
    <location>
        <begin position="876"/>
        <end position="901"/>
    </location>
</feature>
<feature type="region of interest" description="Disordered" evidence="1">
    <location>
        <begin position="672"/>
        <end position="836"/>
    </location>
</feature>
<dbReference type="VEuPathDB" id="FungiDB:SPSK_08413"/>
<sequence length="1088" mass="115339">MGKYACPGCSHICFECNGSSGLHSFFFIFYGLAALCCRFFQEDRPLPMMALKYCSISKDGSYKYRFGAFRFPRVIPRHIRNHIETTKLIGHSGNDKRSIDNDSEGPVDGGGPASTLAAIATDNLILLFRILIFYREASHCDGFYNVVGDDLGGWPGHIVEETQSVFVEGRRLFLQRFSRTDYILPASVEMLCSLVDEWINFQSTAQRPAANVPASWGRLRDAWRSRYKSNPGSRLVASPPRVAPGTTPASLSYASSESGGEVLRMGAVPVPKQEVSPVVRAWVSALAGAHDCKHQERTAARATDCDGDSDSVAQDQAYVSGPSQTPESKQALVWPPEFPVHASRLCQIRDNARSTKRDRPPSPVRDCALDAVHSSQKNENTALQNARPVEIPNVTASTTSCAVTSGPLTTRSSPIMGNPSLPLAVPRTSNTSITSALANVNVATDSIDALFGIGRKGPDPSATAGNTMGANANQSMGTSDKSATSPVTNILGSQSTNIASTLAGDEAPGRTGASNLTPPTSSGPPVYKARRTPSESAWQLEGRSNAELARQIKPEVPNCVGALTSAAIASALAPLHIPAGAVSPTLSVSSASSSMFVTKYPETIESERGENGSAVGSIGSNTNNTKKNDPNERNKGAVGAARDASVGSTAKSKGSGFSKVPDQFILPDYLRIKQDGPLGSPGHKANASESGINQGKKHARSSSTGVDDDPPGGIPERPRKRVSFGSVSYTNPEHQPLSPAESAQTKRKSSLFTSTAQAAQSTPKQAPALPAQDPPPARRASEPSPSKTLGGSASLPSKASPTPIKVNDSSDKLANRPVAKREAPANEVVPDKVPRTAVVHSPTKFHRLFIGQSPTKSRAAVAKVLAAPVKYQVVPPKPEAAPAKPPCGPTHHPPSLPPKPPVAQIKTQPTPAMSQKPPRKDAPAKPEAIPTKKQTLPVKTQSSPTKKVLQSKNAVPAKAGEAMPAPAVSKPQVQKNNDTRPVLSDLSLRETATPQPQIPATSEFSEAERRAEQAQAVIEFIKAQTTAQLGCLQPLLKSGGAENNMLQCNLEMIRAQLDALGYASRAALDRIQARKHQRRKENEPVAGA</sequence>
<feature type="compositionally biased region" description="Polar residues" evidence="1">
    <location>
        <begin position="474"/>
        <end position="485"/>
    </location>
</feature>
<feature type="compositionally biased region" description="Low complexity" evidence="1">
    <location>
        <begin position="462"/>
        <end position="473"/>
    </location>
</feature>
<feature type="compositionally biased region" description="Polar residues" evidence="1">
    <location>
        <begin position="406"/>
        <end position="415"/>
    </location>
</feature>
<dbReference type="OrthoDB" id="10399987at2759"/>
<protein>
    <submittedName>
        <fullName evidence="2">Uncharacterized protein</fullName>
    </submittedName>
</protein>
<feature type="region of interest" description="Disordered" evidence="1">
    <location>
        <begin position="402"/>
        <end position="421"/>
    </location>
</feature>
<name>A0A0F2MCW1_SPOSC</name>
<feature type="compositionally biased region" description="Basic and acidic residues" evidence="1">
    <location>
        <begin position="626"/>
        <end position="635"/>
    </location>
</feature>
<reference evidence="2 3" key="2">
    <citation type="journal article" date="2015" name="Eukaryot. Cell">
        <title>Asexual propagation of a virulent clone complex in a human and feline outbreak of sporotrichosis.</title>
        <authorList>
            <person name="Teixeira Mde M."/>
            <person name="Rodrigues A.M."/>
            <person name="Tsui C.K."/>
            <person name="de Almeida L.G."/>
            <person name="Van Diepeningen A.D."/>
            <person name="van den Ende B.G."/>
            <person name="Fernandes G.F."/>
            <person name="Kano R."/>
            <person name="Hamelin R.C."/>
            <person name="Lopes-Bezerra L.M."/>
            <person name="Vasconcelos A.T."/>
            <person name="de Hoog S."/>
            <person name="de Camargo Z.P."/>
            <person name="Felipe M.S."/>
        </authorList>
    </citation>
    <scope>NUCLEOTIDE SEQUENCE [LARGE SCALE GENOMIC DNA]</scope>
    <source>
        <strain evidence="2 3">1099-18</strain>
    </source>
</reference>
<dbReference type="AlphaFoldDB" id="A0A0F2MCW1"/>
<feature type="region of interest" description="Disordered" evidence="1">
    <location>
        <begin position="229"/>
        <end position="255"/>
    </location>
</feature>
<feature type="compositionally biased region" description="Polar residues" evidence="1">
    <location>
        <begin position="750"/>
        <end position="764"/>
    </location>
</feature>
<feature type="compositionally biased region" description="Polar residues" evidence="1">
    <location>
        <begin position="787"/>
        <end position="800"/>
    </location>
</feature>
<proteinExistence type="predicted"/>
<accession>A0A0F2MCW1</accession>
<feature type="region of interest" description="Disordered" evidence="1">
    <location>
        <begin position="876"/>
        <end position="1008"/>
    </location>
</feature>
<evidence type="ECO:0000313" key="2">
    <source>
        <dbReference type="EMBL" id="KJR85986.1"/>
    </source>
</evidence>
<comment type="caution">
    <text evidence="2">The sequence shown here is derived from an EMBL/GenBank/DDBJ whole genome shotgun (WGS) entry which is preliminary data.</text>
</comment>
<dbReference type="KEGG" id="ssck:SPSK_08413"/>
<feature type="region of interest" description="Disordered" evidence="1">
    <location>
        <begin position="458"/>
        <end position="485"/>
    </location>
</feature>
<dbReference type="GeneID" id="27670288"/>
<feature type="compositionally biased region" description="Polar residues" evidence="1">
    <location>
        <begin position="932"/>
        <end position="953"/>
    </location>
</feature>
<feature type="region of interest" description="Disordered" evidence="1">
    <location>
        <begin position="607"/>
        <end position="658"/>
    </location>
</feature>
<gene>
    <name evidence="2" type="ORF">SPSK_08413</name>
</gene>
<dbReference type="Proteomes" id="UP000033710">
    <property type="component" value="Unassembled WGS sequence"/>
</dbReference>
<evidence type="ECO:0000313" key="3">
    <source>
        <dbReference type="Proteomes" id="UP000033710"/>
    </source>
</evidence>
<feature type="compositionally biased region" description="Polar residues" evidence="1">
    <location>
        <begin position="990"/>
        <end position="1004"/>
    </location>
</feature>
<feature type="compositionally biased region" description="Basic and acidic residues" evidence="1">
    <location>
        <begin position="808"/>
        <end position="834"/>
    </location>
</feature>
<evidence type="ECO:0000256" key="1">
    <source>
        <dbReference type="SAM" id="MobiDB-lite"/>
    </source>
</evidence>
<dbReference type="RefSeq" id="XP_016588662.1">
    <property type="nucleotide sequence ID" value="XM_016735011.1"/>
</dbReference>
<dbReference type="EMBL" id="AXCR01000007">
    <property type="protein sequence ID" value="KJR85986.1"/>
    <property type="molecule type" value="Genomic_DNA"/>
</dbReference>